<dbReference type="InterPro" id="IPR023577">
    <property type="entry name" value="CYTH_domain"/>
</dbReference>
<evidence type="ECO:0000313" key="3">
    <source>
        <dbReference type="Proteomes" id="UP000428328"/>
    </source>
</evidence>
<dbReference type="Gene3D" id="2.40.320.10">
    <property type="entry name" value="Hypothetical Protein Pfu-838710-001"/>
    <property type="match status" value="1"/>
</dbReference>
<dbReference type="EMBL" id="CP046400">
    <property type="protein sequence ID" value="QGY41360.1"/>
    <property type="molecule type" value="Genomic_DNA"/>
</dbReference>
<dbReference type="PANTHER" id="PTHR21028:SF2">
    <property type="entry name" value="CYTH DOMAIN-CONTAINING PROTEIN"/>
    <property type="match status" value="1"/>
</dbReference>
<dbReference type="RefSeq" id="WP_158949562.1">
    <property type="nucleotide sequence ID" value="NZ_CP046400.1"/>
</dbReference>
<gene>
    <name evidence="2" type="ORF">GM415_14925</name>
</gene>
<name>A0A6I6JK44_9BACT</name>
<dbReference type="SUPFAM" id="SSF55154">
    <property type="entry name" value="CYTH-like phosphatases"/>
    <property type="match status" value="1"/>
</dbReference>
<dbReference type="InterPro" id="IPR033469">
    <property type="entry name" value="CYTH-like_dom_sf"/>
</dbReference>
<evidence type="ECO:0000259" key="1">
    <source>
        <dbReference type="PROSITE" id="PS51707"/>
    </source>
</evidence>
<proteinExistence type="predicted"/>
<dbReference type="SMART" id="SM01118">
    <property type="entry name" value="CYTH"/>
    <property type="match status" value="1"/>
</dbReference>
<accession>A0A6I6JK44</accession>
<dbReference type="KEGG" id="psel:GM415_14925"/>
<dbReference type="Proteomes" id="UP000428328">
    <property type="component" value="Chromosome"/>
</dbReference>
<dbReference type="PANTHER" id="PTHR21028">
    <property type="entry name" value="SI:CH211-156B7.4"/>
    <property type="match status" value="1"/>
</dbReference>
<protein>
    <submittedName>
        <fullName evidence="2">CYTH domain-containing protein</fullName>
    </submittedName>
</protein>
<evidence type="ECO:0000313" key="2">
    <source>
        <dbReference type="EMBL" id="QGY41360.1"/>
    </source>
</evidence>
<feature type="domain" description="CYTH" evidence="1">
    <location>
        <begin position="2"/>
        <end position="168"/>
    </location>
</feature>
<dbReference type="AlphaFoldDB" id="A0A6I6JK44"/>
<dbReference type="Pfam" id="PF01928">
    <property type="entry name" value="CYTH"/>
    <property type="match status" value="1"/>
</dbReference>
<dbReference type="CDD" id="cd07890">
    <property type="entry name" value="CYTH-like_AC_IV-like"/>
    <property type="match status" value="1"/>
</dbReference>
<reference evidence="2 3" key="1">
    <citation type="submission" date="2019-11" db="EMBL/GenBank/DDBJ databases">
        <authorList>
            <person name="Zheng R.K."/>
            <person name="Sun C.M."/>
        </authorList>
    </citation>
    <scope>NUCLEOTIDE SEQUENCE [LARGE SCALE GENOMIC DNA]</scope>
    <source>
        <strain evidence="2 3">SRB007</strain>
    </source>
</reference>
<dbReference type="InterPro" id="IPR008173">
    <property type="entry name" value="Adenylyl_cyclase_CyaB"/>
</dbReference>
<sequence length="198" mass="22125">MSLECELKYLDANLEALSMRLREAGGDSTGPYLESNLVFDDSERSLKKAGTLLRLREKRGRAVLTVKKLPDEPHPSALKVFEEIETGVDDFDAMRLSLETVGFSVAFGYEKVREKWLFMGCAVCLDRLPFGDFVEIEGSEESVPACAAALGLDDNRTTKSTYHALNIEHRAVNGLEPDENFLFSGAKREEILRQMGKD</sequence>
<dbReference type="PROSITE" id="PS51707">
    <property type="entry name" value="CYTH"/>
    <property type="match status" value="1"/>
</dbReference>
<keyword evidence="3" id="KW-1185">Reference proteome</keyword>
<organism evidence="2 3">
    <name type="scientific">Pseudodesulfovibrio cashew</name>
    <dbReference type="NCBI Taxonomy" id="2678688"/>
    <lineage>
        <taxon>Bacteria</taxon>
        <taxon>Pseudomonadati</taxon>
        <taxon>Thermodesulfobacteriota</taxon>
        <taxon>Desulfovibrionia</taxon>
        <taxon>Desulfovibrionales</taxon>
        <taxon>Desulfovibrionaceae</taxon>
    </lineage>
</organism>